<dbReference type="Proteomes" id="UP000242450">
    <property type="component" value="Chromosome 2"/>
</dbReference>
<proteinExistence type="predicted"/>
<evidence type="ECO:0000313" key="13">
    <source>
        <dbReference type="Proteomes" id="UP000242450"/>
    </source>
</evidence>
<dbReference type="GO" id="GO:0007156">
    <property type="term" value="P:homophilic cell adhesion via plasma membrane adhesion molecules"/>
    <property type="evidence" value="ECO:0007669"/>
    <property type="project" value="InterPro"/>
</dbReference>
<gene>
    <name evidence="12" type="ORF">Celaphus_00013622</name>
</gene>
<keyword evidence="7" id="KW-1133">Transmembrane helix</keyword>
<keyword evidence="2" id="KW-0245">EGF-like domain</keyword>
<evidence type="ECO:0000256" key="3">
    <source>
        <dbReference type="ARBA" id="ARBA00022692"/>
    </source>
</evidence>
<dbReference type="PANTHER" id="PTHR24027:SF438">
    <property type="entry name" value="CADHERIN 23"/>
    <property type="match status" value="1"/>
</dbReference>
<dbReference type="PANTHER" id="PTHR24027">
    <property type="entry name" value="CADHERIN-23"/>
    <property type="match status" value="1"/>
</dbReference>
<evidence type="ECO:0000256" key="9">
    <source>
        <dbReference type="ARBA" id="ARBA00023157"/>
    </source>
</evidence>
<accession>A0A212DH67</accession>
<reference evidence="12 13" key="1">
    <citation type="journal article" date="2018" name="Mol. Genet. Genomics">
        <title>The red deer Cervus elaphus genome CerEla1.0: sequencing, annotating, genes, and chromosomes.</title>
        <authorList>
            <person name="Bana N.A."/>
            <person name="Nyiri A."/>
            <person name="Nagy J."/>
            <person name="Frank K."/>
            <person name="Nagy T."/>
            <person name="Steger V."/>
            <person name="Schiller M."/>
            <person name="Lakatos P."/>
            <person name="Sugar L."/>
            <person name="Horn P."/>
            <person name="Barta E."/>
            <person name="Orosz L."/>
        </authorList>
    </citation>
    <scope>NUCLEOTIDE SEQUENCE [LARGE SCALE GENOMIC DNA]</scope>
    <source>
        <strain evidence="12">Hungarian</strain>
    </source>
</reference>
<keyword evidence="4" id="KW-0732">Signal</keyword>
<evidence type="ECO:0000256" key="7">
    <source>
        <dbReference type="ARBA" id="ARBA00022989"/>
    </source>
</evidence>
<dbReference type="GO" id="GO:0008013">
    <property type="term" value="F:beta-catenin binding"/>
    <property type="evidence" value="ECO:0007669"/>
    <property type="project" value="TreeGrafter"/>
</dbReference>
<dbReference type="FunFam" id="2.60.40.60:FF:000033">
    <property type="entry name" value="FAT atypical cadherin 1"/>
    <property type="match status" value="1"/>
</dbReference>
<feature type="domain" description="Cadherin" evidence="11">
    <location>
        <begin position="122"/>
        <end position="226"/>
    </location>
</feature>
<comment type="caution">
    <text evidence="12">The sequence shown here is derived from an EMBL/GenBank/DDBJ whole genome shotgun (WGS) entry which is preliminary data.</text>
</comment>
<keyword evidence="9" id="KW-1015">Disulfide bond</keyword>
<dbReference type="InterPro" id="IPR002126">
    <property type="entry name" value="Cadherin-like_dom"/>
</dbReference>
<evidence type="ECO:0000256" key="6">
    <source>
        <dbReference type="ARBA" id="ARBA00022837"/>
    </source>
</evidence>
<dbReference type="OrthoDB" id="6252479at2759"/>
<dbReference type="CDD" id="cd11304">
    <property type="entry name" value="Cadherin_repeat"/>
    <property type="match status" value="5"/>
</dbReference>
<dbReference type="InterPro" id="IPR020894">
    <property type="entry name" value="Cadherin_CS"/>
</dbReference>
<dbReference type="GO" id="GO:0045296">
    <property type="term" value="F:cadherin binding"/>
    <property type="evidence" value="ECO:0007669"/>
    <property type="project" value="TreeGrafter"/>
</dbReference>
<feature type="domain" description="Cadherin" evidence="11">
    <location>
        <begin position="48"/>
        <end position="121"/>
    </location>
</feature>
<dbReference type="InterPro" id="IPR015919">
    <property type="entry name" value="Cadherin-like_sf"/>
</dbReference>
<feature type="domain" description="Cadherin" evidence="11">
    <location>
        <begin position="447"/>
        <end position="538"/>
    </location>
</feature>
<dbReference type="PROSITE" id="PS50268">
    <property type="entry name" value="CADHERIN_2"/>
    <property type="match status" value="5"/>
</dbReference>
<evidence type="ECO:0000256" key="10">
    <source>
        <dbReference type="PROSITE-ProRule" id="PRU00043"/>
    </source>
</evidence>
<feature type="domain" description="Cadherin" evidence="11">
    <location>
        <begin position="332"/>
        <end position="436"/>
    </location>
</feature>
<keyword evidence="8" id="KW-0472">Membrane</keyword>
<comment type="subcellular location">
    <subcellularLocation>
        <location evidence="1">Membrane</location>
        <topology evidence="1">Single-pass membrane protein</topology>
    </subcellularLocation>
</comment>
<dbReference type="AlphaFoldDB" id="A0A212DH67"/>
<dbReference type="GO" id="GO:0016342">
    <property type="term" value="C:catenin complex"/>
    <property type="evidence" value="ECO:0007669"/>
    <property type="project" value="TreeGrafter"/>
</dbReference>
<keyword evidence="6 10" id="KW-0106">Calcium</keyword>
<evidence type="ECO:0000313" key="12">
    <source>
        <dbReference type="EMBL" id="OWK17607.1"/>
    </source>
</evidence>
<dbReference type="SUPFAM" id="SSF49313">
    <property type="entry name" value="Cadherin-like"/>
    <property type="match status" value="5"/>
</dbReference>
<organism evidence="12 13">
    <name type="scientific">Cervus elaphus hippelaphus</name>
    <name type="common">European red deer</name>
    <dbReference type="NCBI Taxonomy" id="46360"/>
    <lineage>
        <taxon>Eukaryota</taxon>
        <taxon>Metazoa</taxon>
        <taxon>Chordata</taxon>
        <taxon>Craniata</taxon>
        <taxon>Vertebrata</taxon>
        <taxon>Euteleostomi</taxon>
        <taxon>Mammalia</taxon>
        <taxon>Eutheria</taxon>
        <taxon>Laurasiatheria</taxon>
        <taxon>Artiodactyla</taxon>
        <taxon>Ruminantia</taxon>
        <taxon>Pecora</taxon>
        <taxon>Cervidae</taxon>
        <taxon>Cervinae</taxon>
        <taxon>Cervus</taxon>
    </lineage>
</organism>
<dbReference type="FunFam" id="2.60.40.60:FF:000084">
    <property type="entry name" value="FAT atypical cadherin 3"/>
    <property type="match status" value="1"/>
</dbReference>
<dbReference type="GO" id="GO:0016477">
    <property type="term" value="P:cell migration"/>
    <property type="evidence" value="ECO:0007669"/>
    <property type="project" value="TreeGrafter"/>
</dbReference>
<dbReference type="EMBL" id="MKHE01000002">
    <property type="protein sequence ID" value="OWK17607.1"/>
    <property type="molecule type" value="Genomic_DNA"/>
</dbReference>
<dbReference type="PRINTS" id="PR00205">
    <property type="entry name" value="CADHERIN"/>
</dbReference>
<evidence type="ECO:0000256" key="8">
    <source>
        <dbReference type="ARBA" id="ARBA00023136"/>
    </source>
</evidence>
<evidence type="ECO:0000259" key="11">
    <source>
        <dbReference type="PROSITE" id="PS50268"/>
    </source>
</evidence>
<feature type="non-terminal residue" evidence="12">
    <location>
        <position position="673"/>
    </location>
</feature>
<dbReference type="SMART" id="SM00112">
    <property type="entry name" value="CA"/>
    <property type="match status" value="5"/>
</dbReference>
<name>A0A212DH67_CEREH</name>
<sequence>MYADSEDPGFGVVPLQGILKLNLRAVLLCGQRLAVPLFMPALSPAGINRKVVYSLADSADGFFSVDSSSGIIVLEHPLDREQQSSYTLRVRATDQSPGRVLSSLATVSITVLDVNDNPPVFERRDYLVSVPEDTSPGTQVLAVFATSKDIGTNAEITYLIRSGNEQGKFRINPKTGGISVSEALDYELCRKFYLVVEAKDGGTPALSAVTTVGINLTDVNDNPPEFSQDVYSAVISEDALVGDSVILLIAEDADSQPNGQIRFSIVNGDRDNEFTVDPVLGLVKVKKKLDRERVSGYSLLIQAVDSGMPAMSSTATVNIDISDVNDNSPVFTPANATAVIQENKPVGTSVLQLMVTDKDSFHNGPPFSFSILSGNEEEAFVLDSDGILRSAVVFQHTESAEYVLHVQAKDSGKPQQVSHSYVRVRVIEESIHKPTAIPLEIFIVTMEDDFPGGVIGKIHATDQDVYDVLTFALKSEQKSLFKVNSHDGKIIALGGLDSGKYVLNVSVSDGRFQVPIDVVVHVEQLVPEMLQNTVTIRFENVSPEDFVGLHMHGFRRTLRNAVLTQKQDSLHIISIQPVVGTSELDMLFAVEMHSSEFYKPAYIIQKLSNSRRHLENAVRISAILEKNCSGLDCQEQHCEQGLSLDSHALMTYSTARISFVCPRFYRNVRCTCD</sequence>
<dbReference type="Gene3D" id="2.60.40.60">
    <property type="entry name" value="Cadherins"/>
    <property type="match status" value="5"/>
</dbReference>
<evidence type="ECO:0000256" key="1">
    <source>
        <dbReference type="ARBA" id="ARBA00004167"/>
    </source>
</evidence>
<dbReference type="Pfam" id="PF00028">
    <property type="entry name" value="Cadherin"/>
    <property type="match status" value="4"/>
</dbReference>
<dbReference type="FunFam" id="2.60.40.60:FF:000090">
    <property type="entry name" value="FAT atypical cadherin 3"/>
    <property type="match status" value="1"/>
</dbReference>
<dbReference type="FunFam" id="2.60.40.60:FF:000013">
    <property type="entry name" value="Cadherin EGF LAG seven-pass G-type receptor"/>
    <property type="match status" value="2"/>
</dbReference>
<protein>
    <submittedName>
        <fullName evidence="12">FAT3</fullName>
    </submittedName>
</protein>
<evidence type="ECO:0000256" key="4">
    <source>
        <dbReference type="ARBA" id="ARBA00022729"/>
    </source>
</evidence>
<keyword evidence="3" id="KW-0812">Transmembrane</keyword>
<evidence type="ECO:0000256" key="2">
    <source>
        <dbReference type="ARBA" id="ARBA00022536"/>
    </source>
</evidence>
<keyword evidence="13" id="KW-1185">Reference proteome</keyword>
<keyword evidence="5" id="KW-0677">Repeat</keyword>
<dbReference type="PROSITE" id="PS00232">
    <property type="entry name" value="CADHERIN_1"/>
    <property type="match status" value="3"/>
</dbReference>
<evidence type="ECO:0000256" key="5">
    <source>
        <dbReference type="ARBA" id="ARBA00022737"/>
    </source>
</evidence>
<dbReference type="InterPro" id="IPR039808">
    <property type="entry name" value="Cadherin"/>
</dbReference>
<feature type="domain" description="Cadherin" evidence="11">
    <location>
        <begin position="227"/>
        <end position="331"/>
    </location>
</feature>
<dbReference type="GO" id="GO:0005509">
    <property type="term" value="F:calcium ion binding"/>
    <property type="evidence" value="ECO:0007669"/>
    <property type="project" value="UniProtKB-UniRule"/>
</dbReference>